<accession>A0ABS1Q653</accession>
<dbReference type="EMBL" id="JAERRG010000044">
    <property type="protein sequence ID" value="MBL1120156.1"/>
    <property type="molecule type" value="Genomic_DNA"/>
</dbReference>
<comment type="caution">
    <text evidence="1">The sequence shown here is derived from an EMBL/GenBank/DDBJ whole genome shotgun (WGS) entry which is preliminary data.</text>
</comment>
<proteinExistence type="predicted"/>
<name>A0ABS1Q653_9ACTN</name>
<evidence type="ECO:0000313" key="1">
    <source>
        <dbReference type="EMBL" id="MBL1120156.1"/>
    </source>
</evidence>
<dbReference type="RefSeq" id="WP_201857925.1">
    <property type="nucleotide sequence ID" value="NZ_JAERRG010000044.1"/>
</dbReference>
<evidence type="ECO:0000313" key="2">
    <source>
        <dbReference type="Proteomes" id="UP000621510"/>
    </source>
</evidence>
<protein>
    <submittedName>
        <fullName evidence="1">Uncharacterized protein</fullName>
    </submittedName>
</protein>
<sequence length="52" mass="5803">MSVDAVTRLRVLAARLHAPLCAEEHLELPFERVWAVVADLASERLHDEHDGG</sequence>
<gene>
    <name evidence="1" type="ORF">JK364_48875</name>
</gene>
<dbReference type="Proteomes" id="UP000621510">
    <property type="component" value="Unassembled WGS sequence"/>
</dbReference>
<organism evidence="1 2">
    <name type="scientific">Streptomyces endocoffeicus</name>
    <dbReference type="NCBI Taxonomy" id="2898945"/>
    <lineage>
        <taxon>Bacteria</taxon>
        <taxon>Bacillati</taxon>
        <taxon>Actinomycetota</taxon>
        <taxon>Actinomycetes</taxon>
        <taxon>Kitasatosporales</taxon>
        <taxon>Streptomycetaceae</taxon>
        <taxon>Streptomyces</taxon>
    </lineage>
</organism>
<keyword evidence="2" id="KW-1185">Reference proteome</keyword>
<reference evidence="1 2" key="1">
    <citation type="submission" date="2021-01" db="EMBL/GenBank/DDBJ databases">
        <title>WGS of actinomycetes isolated from Thailand.</title>
        <authorList>
            <person name="Thawai C."/>
        </authorList>
    </citation>
    <scope>NUCLEOTIDE SEQUENCE [LARGE SCALE GENOMIC DNA]</scope>
    <source>
        <strain evidence="1 2">CA3R110</strain>
    </source>
</reference>